<evidence type="ECO:0000313" key="2">
    <source>
        <dbReference type="EMBL" id="OWR00552.1"/>
    </source>
</evidence>
<gene>
    <name evidence="2" type="ORF">CDO81_24950</name>
</gene>
<keyword evidence="3" id="KW-1185">Reference proteome</keyword>
<keyword evidence="1" id="KW-0732">Signal</keyword>
<reference evidence="2 3" key="1">
    <citation type="journal article" date="2007" name="Int. J. Syst. Evol. Microbiol.">
        <title>Description of Pelomonas aquatica sp. nov. and Pelomonas puraquae sp. nov., isolated from industrial and haemodialysis water.</title>
        <authorList>
            <person name="Gomila M."/>
            <person name="Bowien B."/>
            <person name="Falsen E."/>
            <person name="Moore E.R."/>
            <person name="Lalucat J."/>
        </authorList>
    </citation>
    <scope>NUCLEOTIDE SEQUENCE [LARGE SCALE GENOMIC DNA]</scope>
    <source>
        <strain evidence="2 3">CCUG 52769</strain>
    </source>
</reference>
<dbReference type="EMBL" id="NISI01000017">
    <property type="protein sequence ID" value="OWR00552.1"/>
    <property type="molecule type" value="Genomic_DNA"/>
</dbReference>
<dbReference type="InterPro" id="IPR005624">
    <property type="entry name" value="PduO/GlcC-like"/>
</dbReference>
<dbReference type="Pfam" id="PF03928">
    <property type="entry name" value="HbpS-like"/>
    <property type="match status" value="1"/>
</dbReference>
<organism evidence="2 3">
    <name type="scientific">Roseateles puraquae</name>
    <dbReference type="NCBI Taxonomy" id="431059"/>
    <lineage>
        <taxon>Bacteria</taxon>
        <taxon>Pseudomonadati</taxon>
        <taxon>Pseudomonadota</taxon>
        <taxon>Betaproteobacteria</taxon>
        <taxon>Burkholderiales</taxon>
        <taxon>Sphaerotilaceae</taxon>
        <taxon>Roseateles</taxon>
    </lineage>
</organism>
<name>A0A254N0B2_9BURK</name>
<dbReference type="OrthoDB" id="1684899at2"/>
<protein>
    <recommendedName>
        <fullName evidence="4">Heme-binding protein</fullName>
    </recommendedName>
</protein>
<evidence type="ECO:0008006" key="4">
    <source>
        <dbReference type="Google" id="ProtNLM"/>
    </source>
</evidence>
<evidence type="ECO:0000313" key="3">
    <source>
        <dbReference type="Proteomes" id="UP000197446"/>
    </source>
</evidence>
<comment type="caution">
    <text evidence="2">The sequence shown here is derived from an EMBL/GenBank/DDBJ whole genome shotgun (WGS) entry which is preliminary data.</text>
</comment>
<accession>A0A254N0B2</accession>
<dbReference type="SUPFAM" id="SSF143744">
    <property type="entry name" value="GlcG-like"/>
    <property type="match status" value="1"/>
</dbReference>
<sequence>MMRTLLAPLAALVLSSVGAAHAADAPPLFSTQQLTPETALVAARAALAHCRAAGHQVAVAVTDRSGQVQVLLRDRFAGAHTLDIAPRKAWTAASFRMPTAALATETQAGKPMSGIRQSAQVMAIGGGQVIEAAGAVVGAIGVSGAPGGEADDACALAGVKAVTELIELNG</sequence>
<proteinExistence type="predicted"/>
<dbReference type="InterPro" id="IPR038084">
    <property type="entry name" value="PduO/GlcC-like_sf"/>
</dbReference>
<dbReference type="InterPro" id="IPR052517">
    <property type="entry name" value="GlcG_carb_metab_protein"/>
</dbReference>
<dbReference type="Gene3D" id="3.30.450.150">
    <property type="entry name" value="Haem-degrading domain"/>
    <property type="match status" value="1"/>
</dbReference>
<feature type="signal peptide" evidence="1">
    <location>
        <begin position="1"/>
        <end position="22"/>
    </location>
</feature>
<dbReference type="PANTHER" id="PTHR34309">
    <property type="entry name" value="SLR1406 PROTEIN"/>
    <property type="match status" value="1"/>
</dbReference>
<dbReference type="PANTHER" id="PTHR34309:SF10">
    <property type="entry name" value="SLR1406 PROTEIN"/>
    <property type="match status" value="1"/>
</dbReference>
<feature type="chain" id="PRO_5013327279" description="Heme-binding protein" evidence="1">
    <location>
        <begin position="23"/>
        <end position="170"/>
    </location>
</feature>
<dbReference type="AlphaFoldDB" id="A0A254N0B2"/>
<evidence type="ECO:0000256" key="1">
    <source>
        <dbReference type="SAM" id="SignalP"/>
    </source>
</evidence>
<dbReference type="Proteomes" id="UP000197446">
    <property type="component" value="Unassembled WGS sequence"/>
</dbReference>